<evidence type="ECO:0000256" key="3">
    <source>
        <dbReference type="ARBA" id="ARBA00010752"/>
    </source>
</evidence>
<evidence type="ECO:0000259" key="14">
    <source>
        <dbReference type="Pfam" id="PF02768"/>
    </source>
</evidence>
<dbReference type="InterPro" id="IPR001001">
    <property type="entry name" value="DNA_polIII_beta"/>
</dbReference>
<dbReference type="Proteomes" id="UP000232063">
    <property type="component" value="Chromosome"/>
</dbReference>
<evidence type="ECO:0000313" key="16">
    <source>
        <dbReference type="Proteomes" id="UP000232063"/>
    </source>
</evidence>
<evidence type="ECO:0000256" key="9">
    <source>
        <dbReference type="ARBA" id="ARBA00022932"/>
    </source>
</evidence>
<dbReference type="SUPFAM" id="SSF55979">
    <property type="entry name" value="DNA clamp"/>
    <property type="match status" value="3"/>
</dbReference>
<evidence type="ECO:0000256" key="6">
    <source>
        <dbReference type="ARBA" id="ARBA00022679"/>
    </source>
</evidence>
<keyword evidence="9 11" id="KW-0239">DNA-directed DNA polymerase</keyword>
<keyword evidence="7 11" id="KW-0548">Nucleotidyltransferase</keyword>
<sequence>MEFTIKRNSFFEELSKTSKIIDYKSINPILNCVLVELTNDKLVLISTNGTLSIKCVLNNDNSHLEVKQTGRFLIKSKHILEILKRLDDDLITVIMVENNEIKIKTTKTEFNLNILDADDYPLIGFREKGIELNIDAQEIKRTINQTIISINEWNKKIVLTGMNFKIKDKKLLISATDMFRISQKTIPLKLQENEDINITIPFKSILDLNKIIENTKQLKILINENYATFILDNTIFQSNLIDGQFPNVEGAFPQEFKTAITVNSKTILKTLNRADLPTDDNLSSIINMKIQQNKIFFRSTITDIGTFEEEFDNFTSEKIEDLNINFNTRFLIEAIRSFDDEMVELKFVNNVKPVVINKKGSEDLKQVVLPTYITN</sequence>
<keyword evidence="10" id="KW-0238">DNA-binding</keyword>
<dbReference type="Gene3D" id="3.10.150.10">
    <property type="entry name" value="DNA Polymerase III, subunit A, domain 2"/>
    <property type="match status" value="1"/>
</dbReference>
<comment type="similarity">
    <text evidence="3 11">Belongs to the beta sliding clamp family.</text>
</comment>
<organism evidence="15 16">
    <name type="scientific">Williamsoniiplasma luminosum</name>
    <dbReference type="NCBI Taxonomy" id="214888"/>
    <lineage>
        <taxon>Bacteria</taxon>
        <taxon>Bacillati</taxon>
        <taxon>Mycoplasmatota</taxon>
        <taxon>Mollicutes</taxon>
        <taxon>Entomoplasmatales</taxon>
        <taxon>Williamsoniiplasma</taxon>
    </lineage>
</organism>
<reference evidence="15 16" key="1">
    <citation type="submission" date="2017-11" db="EMBL/GenBank/DDBJ databases">
        <title>Genome sequence of Entomoplasma luminosum PIMN-1 (ATCC 49195).</title>
        <authorList>
            <person name="Lo W.-S."/>
            <person name="Gasparich G.E."/>
            <person name="Kuo C.-H."/>
        </authorList>
    </citation>
    <scope>NUCLEOTIDE SEQUENCE [LARGE SCALE GENOMIC DNA]</scope>
    <source>
        <strain evidence="15 16">PIMN-1</strain>
    </source>
</reference>
<evidence type="ECO:0000256" key="4">
    <source>
        <dbReference type="ARBA" id="ARBA00011400"/>
    </source>
</evidence>
<dbReference type="SMART" id="SM00480">
    <property type="entry name" value="POL3Bc"/>
    <property type="match status" value="1"/>
</dbReference>
<dbReference type="GO" id="GO:0005737">
    <property type="term" value="C:cytoplasm"/>
    <property type="evidence" value="ECO:0007669"/>
    <property type="project" value="UniProtKB-SubCell"/>
</dbReference>
<evidence type="ECO:0000256" key="11">
    <source>
        <dbReference type="PIRNR" id="PIRNR000804"/>
    </source>
</evidence>
<dbReference type="GO" id="GO:0003887">
    <property type="term" value="F:DNA-directed DNA polymerase activity"/>
    <property type="evidence" value="ECO:0007669"/>
    <property type="project" value="UniProtKB-UniRule"/>
</dbReference>
<dbReference type="GO" id="GO:0003677">
    <property type="term" value="F:DNA binding"/>
    <property type="evidence" value="ECO:0007669"/>
    <property type="project" value="UniProtKB-UniRule"/>
</dbReference>
<dbReference type="Gene3D" id="3.70.10.10">
    <property type="match status" value="1"/>
</dbReference>
<proteinExistence type="inferred from homology"/>
<name>A0A2K8NVW8_9MOLU</name>
<evidence type="ECO:0000256" key="1">
    <source>
        <dbReference type="ARBA" id="ARBA00002266"/>
    </source>
</evidence>
<dbReference type="Pfam" id="PF00712">
    <property type="entry name" value="DNA_pol3_beta"/>
    <property type="match status" value="1"/>
</dbReference>
<dbReference type="AlphaFoldDB" id="A0A2K8NVW8"/>
<dbReference type="PANTHER" id="PTHR30478:SF0">
    <property type="entry name" value="BETA SLIDING CLAMP"/>
    <property type="match status" value="1"/>
</dbReference>
<comment type="subunit">
    <text evidence="4">Forms a ring-shaped head-to-tail homodimer around DNA which binds and tethers DNA polymerases and other proteins to the DNA. The DNA replisome complex has a single clamp-loading complex (3 tau and 1 each of delta, delta', psi and chi subunits) which binds 3 Pol III cores (1 core on the leading strand and 2 on the lagging strand) each with a beta sliding clamp dimer. Additional proteins in the replisome are other copies of gamma, psi and chi, Ssb, DNA helicase and RNA primase.</text>
</comment>
<dbReference type="GO" id="GO:0009360">
    <property type="term" value="C:DNA polymerase III complex"/>
    <property type="evidence" value="ECO:0007669"/>
    <property type="project" value="InterPro"/>
</dbReference>
<dbReference type="Pfam" id="PF02768">
    <property type="entry name" value="DNA_pol3_beta_3"/>
    <property type="match status" value="1"/>
</dbReference>
<evidence type="ECO:0000256" key="5">
    <source>
        <dbReference type="ARBA" id="ARBA00022490"/>
    </source>
</evidence>
<evidence type="ECO:0000313" key="15">
    <source>
        <dbReference type="EMBL" id="ATZ16891.1"/>
    </source>
</evidence>
<dbReference type="EMBL" id="CP024963">
    <property type="protein sequence ID" value="ATZ16891.1"/>
    <property type="molecule type" value="Genomic_DNA"/>
</dbReference>
<dbReference type="PANTHER" id="PTHR30478">
    <property type="entry name" value="DNA POLYMERASE III SUBUNIT BETA"/>
    <property type="match status" value="1"/>
</dbReference>
<feature type="domain" description="DNA polymerase III beta sliding clamp C-terminal" evidence="14">
    <location>
        <begin position="251"/>
        <end position="371"/>
    </location>
</feature>
<dbReference type="InterPro" id="IPR046938">
    <property type="entry name" value="DNA_clamp_sf"/>
</dbReference>
<dbReference type="GO" id="GO:0008408">
    <property type="term" value="F:3'-5' exonuclease activity"/>
    <property type="evidence" value="ECO:0007669"/>
    <property type="project" value="InterPro"/>
</dbReference>
<dbReference type="PIRSF" id="PIRSF000804">
    <property type="entry name" value="DNA_pol_III_b"/>
    <property type="match status" value="1"/>
</dbReference>
<dbReference type="RefSeq" id="WP_025734296.1">
    <property type="nucleotide sequence ID" value="NZ_CP024963.1"/>
</dbReference>
<gene>
    <name evidence="15" type="primary">dnaN</name>
    <name evidence="15" type="ORF">ELUMI_v1c01660</name>
</gene>
<evidence type="ECO:0000256" key="7">
    <source>
        <dbReference type="ARBA" id="ARBA00022695"/>
    </source>
</evidence>
<dbReference type="InterPro" id="IPR022635">
    <property type="entry name" value="DNA_polIII_beta_C"/>
</dbReference>
<keyword evidence="6 11" id="KW-0808">Transferase</keyword>
<dbReference type="KEGG" id="elj:ELUMI_v1c01660"/>
<dbReference type="InterPro" id="IPR022634">
    <property type="entry name" value="DNA_polIII_beta_N"/>
</dbReference>
<feature type="domain" description="DNA polymerase III beta sliding clamp N-terminal" evidence="12">
    <location>
        <begin position="1"/>
        <end position="123"/>
    </location>
</feature>
<evidence type="ECO:0000259" key="13">
    <source>
        <dbReference type="Pfam" id="PF02767"/>
    </source>
</evidence>
<dbReference type="Pfam" id="PF02767">
    <property type="entry name" value="DNA_pol3_beta_2"/>
    <property type="match status" value="1"/>
</dbReference>
<dbReference type="OrthoDB" id="8421503at2"/>
<keyword evidence="8 11" id="KW-0235">DNA replication</keyword>
<evidence type="ECO:0000256" key="10">
    <source>
        <dbReference type="ARBA" id="ARBA00023125"/>
    </source>
</evidence>
<keyword evidence="16" id="KW-1185">Reference proteome</keyword>
<dbReference type="GO" id="GO:0006271">
    <property type="term" value="P:DNA strand elongation involved in DNA replication"/>
    <property type="evidence" value="ECO:0007669"/>
    <property type="project" value="TreeGrafter"/>
</dbReference>
<evidence type="ECO:0000259" key="12">
    <source>
        <dbReference type="Pfam" id="PF00712"/>
    </source>
</evidence>
<evidence type="ECO:0000256" key="2">
    <source>
        <dbReference type="ARBA" id="ARBA00004496"/>
    </source>
</evidence>
<accession>A0A2K8NVW8</accession>
<protein>
    <recommendedName>
        <fullName evidence="11">Beta sliding clamp</fullName>
    </recommendedName>
</protein>
<feature type="domain" description="DNA polymerase III beta sliding clamp central" evidence="13">
    <location>
        <begin position="134"/>
        <end position="247"/>
    </location>
</feature>
<comment type="subcellular location">
    <subcellularLocation>
        <location evidence="2 11">Cytoplasm</location>
    </subcellularLocation>
</comment>
<comment type="function">
    <text evidence="1 11">Confers DNA tethering and processivity to DNA polymerases and other proteins. Acts as a clamp, forming a ring around DNA (a reaction catalyzed by the clamp-loading complex) which diffuses in an ATP-independent manner freely and bidirectionally along dsDNA. Initially characterized for its ability to contact the catalytic subunit of DNA polymerase III (Pol III), a complex, multichain enzyme responsible for most of the replicative synthesis in bacteria; Pol III exhibits 3'-5' exonuclease proofreading activity. The beta chain is required for initiation of replication as well as for processivity of DNA replication.</text>
</comment>
<dbReference type="InterPro" id="IPR022637">
    <property type="entry name" value="DNA_polIII_beta_cen"/>
</dbReference>
<keyword evidence="5 11" id="KW-0963">Cytoplasm</keyword>
<dbReference type="NCBIfam" id="TIGR00663">
    <property type="entry name" value="dnan"/>
    <property type="match status" value="1"/>
</dbReference>
<dbReference type="CDD" id="cd00140">
    <property type="entry name" value="beta_clamp"/>
    <property type="match status" value="1"/>
</dbReference>
<evidence type="ECO:0000256" key="8">
    <source>
        <dbReference type="ARBA" id="ARBA00022705"/>
    </source>
</evidence>